<evidence type="ECO:0000256" key="1">
    <source>
        <dbReference type="SAM" id="MobiDB-lite"/>
    </source>
</evidence>
<proteinExistence type="predicted"/>
<reference evidence="2 3" key="1">
    <citation type="submission" date="2018-06" db="EMBL/GenBank/DDBJ databases">
        <title>A transcriptomic atlas of mushroom development highlights an independent origin of complex multicellularity.</title>
        <authorList>
            <consortium name="DOE Joint Genome Institute"/>
            <person name="Krizsan K."/>
            <person name="Almasi E."/>
            <person name="Merenyi Z."/>
            <person name="Sahu N."/>
            <person name="Viragh M."/>
            <person name="Koszo T."/>
            <person name="Mondo S."/>
            <person name="Kiss B."/>
            <person name="Balint B."/>
            <person name="Kues U."/>
            <person name="Barry K."/>
            <person name="Hegedus J.C."/>
            <person name="Henrissat B."/>
            <person name="Johnson J."/>
            <person name="Lipzen A."/>
            <person name="Ohm R."/>
            <person name="Nagy I."/>
            <person name="Pangilinan J."/>
            <person name="Yan J."/>
            <person name="Xiong Y."/>
            <person name="Grigoriev I.V."/>
            <person name="Hibbett D.S."/>
            <person name="Nagy L.G."/>
        </authorList>
    </citation>
    <scope>NUCLEOTIDE SEQUENCE [LARGE SCALE GENOMIC DNA]</scope>
    <source>
        <strain evidence="2 3">SZMC22713</strain>
    </source>
</reference>
<feature type="compositionally biased region" description="Pro residues" evidence="1">
    <location>
        <begin position="165"/>
        <end position="176"/>
    </location>
</feature>
<evidence type="ECO:0000313" key="2">
    <source>
        <dbReference type="EMBL" id="TDL18157.1"/>
    </source>
</evidence>
<feature type="compositionally biased region" description="Polar residues" evidence="1">
    <location>
        <begin position="114"/>
        <end position="150"/>
    </location>
</feature>
<dbReference type="VEuPathDB" id="FungiDB:BD410DRAFT_806711"/>
<sequence length="390" mass="43367">MSITFSSPCRQLDLATFSRPGFCLQAWMLIRREVTGGDKTFSPSLTMGRPRKYHSDDARAEARRRDRRNWYHRNRLAESAKSLERYRKAQSAEDQPYFITPPSSPTIPTRSTDKTTSCDSYRSQVQVHRTDSLPVTSAVRSSRESQTQPQTAIPSPAAPARRNSPTPPAPFPPVLPESPTAAITTDELSPASRLQALPVANNATLAIDLHALTIHGRTALLAWKFGDDLSSDANMMRRFLDSWTDGAFCEWGHRLYATCLATSCETAIAKDLTTFLSFVEDLRFHVEDISKRSFDVDPSGLGEPQWNFVSNTTQQSNTTSLDSDLVATAAERLRNETSPLCGPVQRTLLSHLVVTTTVVASTLFWSQTSSCLIAWEFHRCSRSAAMTTDD</sequence>
<dbReference type="EMBL" id="ML170211">
    <property type="protein sequence ID" value="TDL18157.1"/>
    <property type="molecule type" value="Genomic_DNA"/>
</dbReference>
<feature type="region of interest" description="Disordered" evidence="1">
    <location>
        <begin position="81"/>
        <end position="180"/>
    </location>
</feature>
<evidence type="ECO:0000313" key="3">
    <source>
        <dbReference type="Proteomes" id="UP000294933"/>
    </source>
</evidence>
<gene>
    <name evidence="2" type="ORF">BD410DRAFT_806711</name>
</gene>
<name>A0A4Y7PRU5_9AGAM</name>
<dbReference type="Proteomes" id="UP000294933">
    <property type="component" value="Unassembled WGS sequence"/>
</dbReference>
<dbReference type="AlphaFoldDB" id="A0A4Y7PRU5"/>
<organism evidence="2 3">
    <name type="scientific">Rickenella mellea</name>
    <dbReference type="NCBI Taxonomy" id="50990"/>
    <lineage>
        <taxon>Eukaryota</taxon>
        <taxon>Fungi</taxon>
        <taxon>Dikarya</taxon>
        <taxon>Basidiomycota</taxon>
        <taxon>Agaricomycotina</taxon>
        <taxon>Agaricomycetes</taxon>
        <taxon>Hymenochaetales</taxon>
        <taxon>Rickenellaceae</taxon>
        <taxon>Rickenella</taxon>
    </lineage>
</organism>
<keyword evidence="3" id="KW-1185">Reference proteome</keyword>
<protein>
    <submittedName>
        <fullName evidence="2">Uncharacterized protein</fullName>
    </submittedName>
</protein>
<feature type="compositionally biased region" description="Basic and acidic residues" evidence="1">
    <location>
        <begin position="81"/>
        <end position="91"/>
    </location>
</feature>
<feature type="compositionally biased region" description="Basic and acidic residues" evidence="1">
    <location>
        <begin position="53"/>
        <end position="64"/>
    </location>
</feature>
<accession>A0A4Y7PRU5</accession>
<feature type="compositionally biased region" description="Low complexity" evidence="1">
    <location>
        <begin position="151"/>
        <end position="164"/>
    </location>
</feature>
<feature type="region of interest" description="Disordered" evidence="1">
    <location>
        <begin position="41"/>
        <end position="65"/>
    </location>
</feature>